<comment type="subcellular location">
    <subcellularLocation>
        <location evidence="1">Membrane</location>
        <topology evidence="1">Multi-pass membrane protein</topology>
    </subcellularLocation>
</comment>
<evidence type="ECO:0000256" key="4">
    <source>
        <dbReference type="ARBA" id="ARBA00023136"/>
    </source>
</evidence>
<keyword evidence="8" id="KW-1185">Reference proteome</keyword>
<protein>
    <recommendedName>
        <fullName evidence="6">Methylamine utilisation protein MauE domain-containing protein</fullName>
    </recommendedName>
</protein>
<evidence type="ECO:0000259" key="6">
    <source>
        <dbReference type="Pfam" id="PF07291"/>
    </source>
</evidence>
<dbReference type="InterPro" id="IPR009908">
    <property type="entry name" value="Methylamine_util_MauE"/>
</dbReference>
<evidence type="ECO:0000256" key="3">
    <source>
        <dbReference type="ARBA" id="ARBA00022989"/>
    </source>
</evidence>
<proteinExistence type="predicted"/>
<keyword evidence="2 5" id="KW-0812">Transmembrane</keyword>
<organism evidence="7 8">
    <name type="scientific">Dactylosporangium fulvum</name>
    <dbReference type="NCBI Taxonomy" id="53359"/>
    <lineage>
        <taxon>Bacteria</taxon>
        <taxon>Bacillati</taxon>
        <taxon>Actinomycetota</taxon>
        <taxon>Actinomycetes</taxon>
        <taxon>Micromonosporales</taxon>
        <taxon>Micromonosporaceae</taxon>
        <taxon>Dactylosporangium</taxon>
    </lineage>
</organism>
<accession>A0ABY5W1R6</accession>
<evidence type="ECO:0000313" key="7">
    <source>
        <dbReference type="EMBL" id="UWP83209.1"/>
    </source>
</evidence>
<dbReference type="RefSeq" id="WP_259860989.1">
    <property type="nucleotide sequence ID" value="NZ_BAAAST010000024.1"/>
</dbReference>
<feature type="transmembrane region" description="Helical" evidence="5">
    <location>
        <begin position="136"/>
        <end position="155"/>
    </location>
</feature>
<keyword evidence="4 5" id="KW-0472">Membrane</keyword>
<evidence type="ECO:0000313" key="8">
    <source>
        <dbReference type="Proteomes" id="UP001059617"/>
    </source>
</evidence>
<name>A0ABY5W1R6_9ACTN</name>
<reference evidence="7" key="1">
    <citation type="submission" date="2021-04" db="EMBL/GenBank/DDBJ databases">
        <authorList>
            <person name="Hartkoorn R.C."/>
            <person name="Beaudoing E."/>
            <person name="Hot D."/>
        </authorList>
    </citation>
    <scope>NUCLEOTIDE SEQUENCE</scope>
    <source>
        <strain evidence="7">NRRL B-16292</strain>
    </source>
</reference>
<evidence type="ECO:0000256" key="5">
    <source>
        <dbReference type="SAM" id="Phobius"/>
    </source>
</evidence>
<keyword evidence="3 5" id="KW-1133">Transmembrane helix</keyword>
<gene>
    <name evidence="7" type="ORF">Dfulv_02565</name>
</gene>
<evidence type="ECO:0000256" key="2">
    <source>
        <dbReference type="ARBA" id="ARBA00022692"/>
    </source>
</evidence>
<feature type="domain" description="Methylamine utilisation protein MauE" evidence="6">
    <location>
        <begin position="2"/>
        <end position="128"/>
    </location>
</feature>
<reference evidence="7" key="2">
    <citation type="submission" date="2022-09" db="EMBL/GenBank/DDBJ databases">
        <title>Biosynthetic gene clusters of Dactylosporangioum fulvum.</title>
        <authorList>
            <person name="Caradec T."/>
        </authorList>
    </citation>
    <scope>NUCLEOTIDE SEQUENCE</scope>
    <source>
        <strain evidence="7">NRRL B-16292</strain>
    </source>
</reference>
<dbReference type="Pfam" id="PF07291">
    <property type="entry name" value="MauE"/>
    <property type="match status" value="1"/>
</dbReference>
<dbReference type="EMBL" id="CP073720">
    <property type="protein sequence ID" value="UWP83209.1"/>
    <property type="molecule type" value="Genomic_DNA"/>
</dbReference>
<feature type="transmembrane region" description="Helical" evidence="5">
    <location>
        <begin position="71"/>
        <end position="91"/>
    </location>
</feature>
<feature type="transmembrane region" description="Helical" evidence="5">
    <location>
        <begin position="43"/>
        <end position="64"/>
    </location>
</feature>
<evidence type="ECO:0000256" key="1">
    <source>
        <dbReference type="ARBA" id="ARBA00004141"/>
    </source>
</evidence>
<sequence>MGYVAFGAQVMLSLTFAVAAIAKLRDLAGFRQSLAQLLPVPALQGTSTAVAVPVAELAIAVLLVVPSTSTVGALAAMTMMVAFTATIGRALHRGDHAPCHCFGASPRRLGPQQLVRNLVLTAVAALSLADGRTEPVGLFVAGFVGVVGGLLVVWADDILDLFTAGPAYTR</sequence>
<dbReference type="Proteomes" id="UP001059617">
    <property type="component" value="Chromosome"/>
</dbReference>